<evidence type="ECO:0000313" key="2">
    <source>
        <dbReference type="EMBL" id="QKO30043.1"/>
    </source>
</evidence>
<dbReference type="InterPro" id="IPR050275">
    <property type="entry name" value="PGM_Phosphatase"/>
</dbReference>
<dbReference type="Proteomes" id="UP000501316">
    <property type="component" value="Chromosome"/>
</dbReference>
<dbReference type="EMBL" id="CP046161">
    <property type="protein sequence ID" value="QKO30043.1"/>
    <property type="molecule type" value="Genomic_DNA"/>
</dbReference>
<proteinExistence type="predicted"/>
<evidence type="ECO:0000313" key="3">
    <source>
        <dbReference type="Proteomes" id="UP000501316"/>
    </source>
</evidence>
<reference evidence="2" key="2">
    <citation type="journal article" date="2021" name="Appl. Environ. Microbiol.">
        <title>Adaptability of a Caproate-Producing Bacterium Contributes to Its Dominance in an Anaerobic Fermentation System.</title>
        <authorList>
            <person name="Wang H."/>
            <person name="Gu Y."/>
            <person name="Zhou W."/>
            <person name="Zhao D."/>
            <person name="Qiao Z."/>
            <person name="Zheng J."/>
            <person name="Gao J."/>
            <person name="Chen X."/>
            <person name="Ren C."/>
            <person name="Xu Y."/>
        </authorList>
    </citation>
    <scope>NUCLEOTIDE SEQUENCE</scope>
    <source>
        <strain evidence="2">JNU-WLY1368</strain>
    </source>
</reference>
<dbReference type="RefSeq" id="WP_086036569.1">
    <property type="nucleotide sequence ID" value="NZ_CP046051.1"/>
</dbReference>
<dbReference type="CDD" id="cd07067">
    <property type="entry name" value="HP_PGM_like"/>
    <property type="match status" value="1"/>
</dbReference>
<accession>A0A859DPA0</accession>
<organism evidence="1 3">
    <name type="scientific">Caproicibacterium lactatifermentans</name>
    <dbReference type="NCBI Taxonomy" id="2666138"/>
    <lineage>
        <taxon>Bacteria</taxon>
        <taxon>Bacillati</taxon>
        <taxon>Bacillota</taxon>
        <taxon>Clostridia</taxon>
        <taxon>Eubacteriales</taxon>
        <taxon>Oscillospiraceae</taxon>
        <taxon>Caproicibacterium</taxon>
    </lineage>
</organism>
<gene>
    <name evidence="1" type="ORF">GJQ69_01485</name>
    <name evidence="2" type="ORF">GKP14_02865</name>
</gene>
<dbReference type="GO" id="GO:0016791">
    <property type="term" value="F:phosphatase activity"/>
    <property type="evidence" value="ECO:0007669"/>
    <property type="project" value="TreeGrafter"/>
</dbReference>
<dbReference type="AlphaFoldDB" id="A0A859DPA0"/>
<dbReference type="Gene3D" id="3.40.50.1240">
    <property type="entry name" value="Phosphoglycerate mutase-like"/>
    <property type="match status" value="1"/>
</dbReference>
<sequence>MQSYLIHLIRHGLTAGNLEGRYIGSTDLPLCEEGERQLKELRKHHPYPEAEVCYSSPMQRCLQTAGLLYPDLTPQVITDFRETDFGAWENKTAKELAAEDPSFVEWMEGGKAVTPPGGENGGWFMQRTCAAFEDLVDGMLRTDTHTAVAILHGGSIMSIMAAYALPRAKFYDWLTQPGCGYSLRITPGLWMRSMVVEAYQTIPMEGKPTQDEQTAHLVLDAARAAADHLYGEEKTDKEPTNDKNQA</sequence>
<protein>
    <submittedName>
        <fullName evidence="1">Histidine phosphatase family protein</fullName>
    </submittedName>
</protein>
<dbReference type="Proteomes" id="UP000509623">
    <property type="component" value="Chromosome"/>
</dbReference>
<evidence type="ECO:0000313" key="4">
    <source>
        <dbReference type="Proteomes" id="UP000509623"/>
    </source>
</evidence>
<evidence type="ECO:0000313" key="1">
    <source>
        <dbReference type="EMBL" id="QKN23275.1"/>
    </source>
</evidence>
<dbReference type="PANTHER" id="PTHR48100">
    <property type="entry name" value="BROAD-SPECIFICITY PHOSPHATASE YOR283W-RELATED"/>
    <property type="match status" value="1"/>
</dbReference>
<name>A0A859DPA0_9FIRM</name>
<reference evidence="2" key="3">
    <citation type="journal article" date="2022" name="Int. J. Syst. Evol. Microbiol.">
        <title>Caproicibacterium lactatifermentans sp. nov., isolated from pit clay used for the production of Chinese strong aroma-type liquor.</title>
        <authorList>
            <person name="Wang H."/>
            <person name="Gu Y."/>
            <person name="Zhao D."/>
            <person name="Qiao Z."/>
            <person name="Zheng J."/>
            <person name="Gao J."/>
            <person name="Ren C."/>
            <person name="Xu Y."/>
        </authorList>
    </citation>
    <scope>NUCLEOTIDE SEQUENCE</scope>
    <source>
        <strain evidence="2">JNU-WLY1368</strain>
    </source>
</reference>
<dbReference type="Pfam" id="PF00300">
    <property type="entry name" value="His_Phos_1"/>
    <property type="match status" value="1"/>
</dbReference>
<dbReference type="EMBL" id="CP046051">
    <property type="protein sequence ID" value="QKN23275.1"/>
    <property type="molecule type" value="Genomic_DNA"/>
</dbReference>
<dbReference type="KEGG" id="clf:GJQ69_01485"/>
<dbReference type="InterPro" id="IPR029033">
    <property type="entry name" value="His_PPase_superfam"/>
</dbReference>
<dbReference type="SMART" id="SM00855">
    <property type="entry name" value="PGAM"/>
    <property type="match status" value="1"/>
</dbReference>
<reference evidence="3 4" key="1">
    <citation type="submission" date="2019-11" db="EMBL/GenBank/DDBJ databases">
        <authorList>
            <person name="Ren C."/>
            <person name="Wang H."/>
            <person name="Xu Y."/>
        </authorList>
    </citation>
    <scope>NUCLEOTIDE SEQUENCE [LARGE SCALE GENOMIC DNA]</scope>
    <source>
        <strain evidence="4">JNU-WLY1368</strain>
        <strain evidence="1 3">LBM 19010</strain>
    </source>
</reference>
<keyword evidence="4" id="KW-1185">Reference proteome</keyword>
<dbReference type="SUPFAM" id="SSF53254">
    <property type="entry name" value="Phosphoglycerate mutase-like"/>
    <property type="match status" value="1"/>
</dbReference>
<dbReference type="InterPro" id="IPR013078">
    <property type="entry name" value="His_Pase_superF_clade-1"/>
</dbReference>